<comment type="similarity">
    <text evidence="2 4">Belongs to the class-IV pyridoxal-phosphate-dependent aminotransferase family.</text>
</comment>
<dbReference type="SUPFAM" id="SSF56752">
    <property type="entry name" value="D-aminoacid aminotransferase-like PLP-dependent enzymes"/>
    <property type="match status" value="1"/>
</dbReference>
<evidence type="ECO:0000256" key="4">
    <source>
        <dbReference type="RuleBase" id="RU004106"/>
    </source>
</evidence>
<dbReference type="GO" id="GO:0046394">
    <property type="term" value="P:carboxylic acid biosynthetic process"/>
    <property type="evidence" value="ECO:0007669"/>
    <property type="project" value="UniProtKB-ARBA"/>
</dbReference>
<evidence type="ECO:0000256" key="3">
    <source>
        <dbReference type="ARBA" id="ARBA00022898"/>
    </source>
</evidence>
<proteinExistence type="inferred from homology"/>
<protein>
    <submittedName>
        <fullName evidence="6">D-alanine aminotransferase</fullName>
        <ecNumber evidence="6">2.6.1.21</ecNumber>
    </submittedName>
</protein>
<reference evidence="6 7" key="1">
    <citation type="submission" date="2017-03" db="EMBL/GenBank/DDBJ databases">
        <title>Genome sequence of Clostridium oryzae DSM 28571.</title>
        <authorList>
            <person name="Poehlein A."/>
            <person name="Daniel R."/>
        </authorList>
    </citation>
    <scope>NUCLEOTIDE SEQUENCE [LARGE SCALE GENOMIC DNA]</scope>
    <source>
        <strain evidence="6 7">DSM 28571</strain>
    </source>
</reference>
<keyword evidence="6" id="KW-0032">Aminotransferase</keyword>
<dbReference type="InterPro" id="IPR050571">
    <property type="entry name" value="Class-IV_PLP-Dep_Aminotrnsfr"/>
</dbReference>
<dbReference type="EC" id="2.6.1.21" evidence="6"/>
<dbReference type="PROSITE" id="PS00770">
    <property type="entry name" value="AA_TRANSFER_CLASS_4"/>
    <property type="match status" value="1"/>
</dbReference>
<dbReference type="Pfam" id="PF01063">
    <property type="entry name" value="Aminotran_4"/>
    <property type="match status" value="1"/>
</dbReference>
<comment type="cofactor">
    <cofactor evidence="1 5">
        <name>pyridoxal 5'-phosphate</name>
        <dbReference type="ChEBI" id="CHEBI:597326"/>
    </cofactor>
</comment>
<dbReference type="InterPro" id="IPR001544">
    <property type="entry name" value="Aminotrans_IV"/>
</dbReference>
<accession>A0A1V4ILW5</accession>
<evidence type="ECO:0000256" key="5">
    <source>
        <dbReference type="RuleBase" id="RU004516"/>
    </source>
</evidence>
<dbReference type="AlphaFoldDB" id="A0A1V4ILW5"/>
<sequence>MSECFSKFYIKNGQLVAQQNFENEDMSKDKNVYEVIRIVNGIPLFMSQHMDRLRNSVKLVNKIMLEAPSQIASEIERLIAKEKVDQGNVKLIFNYGKTENVYLFFIKHSYPTQDMYRNGVNTILYHGERENPNAKVVSLDFRRKVNDKIAEKKVYEAILVDNNGFITEGSRSNIFMLLDKKIITAPLETVLPGVTRSVVIDIINSKKFEFAEEKLHYSDIEKLDGLFITGTSPQILPINKVDDQLFSSAENSLVKELMKGYEQKMTEDLKNYKANS</sequence>
<gene>
    <name evidence="6" type="primary">dat_1</name>
    <name evidence="6" type="ORF">CLORY_25660</name>
</gene>
<dbReference type="OrthoDB" id="9805628at2"/>
<dbReference type="CDD" id="cd00449">
    <property type="entry name" value="PLPDE_IV"/>
    <property type="match status" value="1"/>
</dbReference>
<dbReference type="RefSeq" id="WP_079425045.1">
    <property type="nucleotide sequence ID" value="NZ_MZGV01000027.1"/>
</dbReference>
<evidence type="ECO:0000256" key="1">
    <source>
        <dbReference type="ARBA" id="ARBA00001933"/>
    </source>
</evidence>
<keyword evidence="6" id="KW-0808">Transferase</keyword>
<dbReference type="GO" id="GO:0005829">
    <property type="term" value="C:cytosol"/>
    <property type="evidence" value="ECO:0007669"/>
    <property type="project" value="TreeGrafter"/>
</dbReference>
<dbReference type="PANTHER" id="PTHR42743:SF11">
    <property type="entry name" value="AMINODEOXYCHORISMATE LYASE"/>
    <property type="match status" value="1"/>
</dbReference>
<dbReference type="InterPro" id="IPR018300">
    <property type="entry name" value="Aminotrans_IV_CS"/>
</dbReference>
<organism evidence="6 7">
    <name type="scientific">Clostridium oryzae</name>
    <dbReference type="NCBI Taxonomy" id="1450648"/>
    <lineage>
        <taxon>Bacteria</taxon>
        <taxon>Bacillati</taxon>
        <taxon>Bacillota</taxon>
        <taxon>Clostridia</taxon>
        <taxon>Eubacteriales</taxon>
        <taxon>Clostridiaceae</taxon>
        <taxon>Clostridium</taxon>
    </lineage>
</organism>
<dbReference type="InterPro" id="IPR043131">
    <property type="entry name" value="BCAT-like_N"/>
</dbReference>
<keyword evidence="7" id="KW-1185">Reference proteome</keyword>
<comment type="caution">
    <text evidence="6">The sequence shown here is derived from an EMBL/GenBank/DDBJ whole genome shotgun (WGS) entry which is preliminary data.</text>
</comment>
<evidence type="ECO:0000313" key="7">
    <source>
        <dbReference type="Proteomes" id="UP000190080"/>
    </source>
</evidence>
<dbReference type="Proteomes" id="UP000190080">
    <property type="component" value="Unassembled WGS sequence"/>
</dbReference>
<dbReference type="Gene3D" id="3.20.10.10">
    <property type="entry name" value="D-amino Acid Aminotransferase, subunit A, domain 2"/>
    <property type="match status" value="1"/>
</dbReference>
<evidence type="ECO:0000256" key="2">
    <source>
        <dbReference type="ARBA" id="ARBA00009320"/>
    </source>
</evidence>
<dbReference type="STRING" id="1450648.CLORY_25660"/>
<dbReference type="GO" id="GO:0047810">
    <property type="term" value="F:D-alanine-2-oxoglutarate aminotransferase activity"/>
    <property type="evidence" value="ECO:0007669"/>
    <property type="project" value="UniProtKB-EC"/>
</dbReference>
<keyword evidence="3 5" id="KW-0663">Pyridoxal phosphate</keyword>
<name>A0A1V4ILW5_9CLOT</name>
<dbReference type="Gene3D" id="3.30.470.10">
    <property type="match status" value="1"/>
</dbReference>
<dbReference type="InterPro" id="IPR043132">
    <property type="entry name" value="BCAT-like_C"/>
</dbReference>
<evidence type="ECO:0000313" key="6">
    <source>
        <dbReference type="EMBL" id="OPJ60859.1"/>
    </source>
</evidence>
<dbReference type="InterPro" id="IPR036038">
    <property type="entry name" value="Aminotransferase-like"/>
</dbReference>
<dbReference type="PANTHER" id="PTHR42743">
    <property type="entry name" value="AMINO-ACID AMINOTRANSFERASE"/>
    <property type="match status" value="1"/>
</dbReference>
<dbReference type="EMBL" id="MZGV01000027">
    <property type="protein sequence ID" value="OPJ60859.1"/>
    <property type="molecule type" value="Genomic_DNA"/>
</dbReference>